<comment type="caution">
    <text evidence="7">The sequence shown here is derived from an EMBL/GenBank/DDBJ whole genome shotgun (WGS) entry which is preliminary data.</text>
</comment>
<dbReference type="InterPro" id="IPR014017">
    <property type="entry name" value="DNA_helicase_UvrD-like_C"/>
</dbReference>
<dbReference type="PANTHER" id="PTHR21529">
    <property type="entry name" value="MAMMARY TURMOR VIRUS RECEPTOR HOMOLOG 1, 2 MTVR1, 2"/>
    <property type="match status" value="1"/>
</dbReference>
<keyword evidence="1" id="KW-0547">Nucleotide-binding</keyword>
<reference evidence="7" key="1">
    <citation type="submission" date="2021-09" db="EMBL/GenBank/DDBJ databases">
        <authorList>
            <consortium name="AG Swart"/>
            <person name="Singh M."/>
            <person name="Singh A."/>
            <person name="Seah K."/>
            <person name="Emmerich C."/>
        </authorList>
    </citation>
    <scope>NUCLEOTIDE SEQUENCE</scope>
    <source>
        <strain evidence="7">ATCC30299</strain>
    </source>
</reference>
<keyword evidence="2" id="KW-0378">Hydrolase</keyword>
<evidence type="ECO:0000256" key="1">
    <source>
        <dbReference type="ARBA" id="ARBA00022741"/>
    </source>
</evidence>
<name>A0AAU9JNA7_9CILI</name>
<dbReference type="PANTHER" id="PTHR21529:SF4">
    <property type="entry name" value="TPR AND ANKYRIN REPEAT-CONTAINING PROTEIN 1"/>
    <property type="match status" value="1"/>
</dbReference>
<dbReference type="InterPro" id="IPR011990">
    <property type="entry name" value="TPR-like_helical_dom_sf"/>
</dbReference>
<dbReference type="GO" id="GO:0004386">
    <property type="term" value="F:helicase activity"/>
    <property type="evidence" value="ECO:0007669"/>
    <property type="project" value="UniProtKB-KW"/>
</dbReference>
<keyword evidence="4" id="KW-0067">ATP-binding</keyword>
<evidence type="ECO:0000313" key="8">
    <source>
        <dbReference type="Proteomes" id="UP001162131"/>
    </source>
</evidence>
<dbReference type="SUPFAM" id="SSF48452">
    <property type="entry name" value="TPR-like"/>
    <property type="match status" value="1"/>
</dbReference>
<dbReference type="Pfam" id="PF13361">
    <property type="entry name" value="UvrD_C"/>
    <property type="match status" value="1"/>
</dbReference>
<dbReference type="SUPFAM" id="SSF52540">
    <property type="entry name" value="P-loop containing nucleoside triphosphate hydrolases"/>
    <property type="match status" value="1"/>
</dbReference>
<gene>
    <name evidence="7" type="ORF">BSTOLATCC_MIC42323</name>
</gene>
<keyword evidence="8" id="KW-1185">Reference proteome</keyword>
<dbReference type="InterPro" id="IPR039904">
    <property type="entry name" value="TRANK1"/>
</dbReference>
<organism evidence="7 8">
    <name type="scientific">Blepharisma stoltei</name>
    <dbReference type="NCBI Taxonomy" id="1481888"/>
    <lineage>
        <taxon>Eukaryota</taxon>
        <taxon>Sar</taxon>
        <taxon>Alveolata</taxon>
        <taxon>Ciliophora</taxon>
        <taxon>Postciliodesmatophora</taxon>
        <taxon>Heterotrichea</taxon>
        <taxon>Heterotrichida</taxon>
        <taxon>Blepharismidae</taxon>
        <taxon>Blepharisma</taxon>
    </lineage>
</organism>
<feature type="region of interest" description="Disordered" evidence="5">
    <location>
        <begin position="1379"/>
        <end position="1401"/>
    </location>
</feature>
<dbReference type="GO" id="GO:0016787">
    <property type="term" value="F:hydrolase activity"/>
    <property type="evidence" value="ECO:0007669"/>
    <property type="project" value="UniProtKB-KW"/>
</dbReference>
<dbReference type="EMBL" id="CAJZBQ010000041">
    <property type="protein sequence ID" value="CAG9327065.1"/>
    <property type="molecule type" value="Genomic_DNA"/>
</dbReference>
<dbReference type="GO" id="GO:0005524">
    <property type="term" value="F:ATP binding"/>
    <property type="evidence" value="ECO:0007669"/>
    <property type="project" value="UniProtKB-KW"/>
</dbReference>
<evidence type="ECO:0000256" key="2">
    <source>
        <dbReference type="ARBA" id="ARBA00022801"/>
    </source>
</evidence>
<dbReference type="Gene3D" id="3.40.50.300">
    <property type="entry name" value="P-loop containing nucleotide triphosphate hydrolases"/>
    <property type="match status" value="1"/>
</dbReference>
<evidence type="ECO:0000259" key="6">
    <source>
        <dbReference type="Pfam" id="PF13361"/>
    </source>
</evidence>
<evidence type="ECO:0000313" key="7">
    <source>
        <dbReference type="EMBL" id="CAG9327065.1"/>
    </source>
</evidence>
<evidence type="ECO:0000256" key="3">
    <source>
        <dbReference type="ARBA" id="ARBA00022806"/>
    </source>
</evidence>
<feature type="compositionally biased region" description="Acidic residues" evidence="5">
    <location>
        <begin position="1382"/>
        <end position="1393"/>
    </location>
</feature>
<evidence type="ECO:0000256" key="5">
    <source>
        <dbReference type="SAM" id="MobiDB-lite"/>
    </source>
</evidence>
<dbReference type="Proteomes" id="UP001162131">
    <property type="component" value="Unassembled WGS sequence"/>
</dbReference>
<sequence>MNHSQPVIKHLSVNFRSHTEILEVAHVVVQLIVTFFPDYIDRLDKETSTIHGAKPIIVNSSSINTLKLCIQRVSRRSTDIEFGWNQVVLVGNDKARKSLPRMLQEAICLTILESKGLEFDDVILYNFFNDSQAQENEWARLSKFIDSDINEIKKAREGMKSSLLCSELKHLYVGITRARKNLIIFDNDDTCRKSLQKCWMANQLIELFEFSLEIQNQVIEPQDENSDWNNLETWRRLGYQLFNRKNYGQAKFCWHKAGDEILINKIDATISAEEGKKLCSEIAAIKERAKEAGRRLGNSQKEEINRKNEKAMDLFRNAAQLFEIANEFKEAAMCYSSLEDYKNAAKLFLKINMIHEAAVAYYKAKCYKEAADLYERSRDYVMNVKCWVFADDFDRALAQFKKYIWAIQENNAKLLLQLIIRCSLSCYFPEPFVENCDDDLKWRDIDDFILFPGLKFKNYWATYKSIDEFGELSEEFFNQKRNLSANYKFDPKNTILILKHIVKILKNLATNSNGSRLYNTETIDFIEDCQKIPDFLKIFSEEFSLKFTAPLSSLLDSFVNENKRICILIANSLRLADLSCWYFLSSVFKLSKPFLTSNRFRKDAFSYFKYRSIYTGLKFIDPDFYNREILLFGLAISGFWKILWFIPENACKDLINLYFLGKKEYNKLQAKAYFTELKETKYFEQVLNFVNSDNHMTINANFDGFQLENNEDEYHWIREVHRLNTLNEEELEELKGWFRSLLIGSQSIINNDFLYEDEKVFMENCAGICFLLVGSNQLLQKIKVFLQIDEMEALIIIAEHIINFLLGKPNGIETQNRSKFLEYFLLVFGIKLISPGKSTKWLPFLTHAVMSKYYIRSEIILNKNDNSTYTFDIEGDYWLVPKTLIFKDIAKLILHCLNELVYERIKLSNLKQYPFNTTERPSAKILELRICMLGEISMLKGIKAACISCGVDYKYGNWNETYDWHVYNIKRDLCRIPFSCIFLSSASRKVLRDEAIKSLSSLNNLDKMHTIFPILIVSYLLLFLERQEYMFMDILNEVLLKKKFSSEKISSIHEIAEKIINFVSCSHTGNPKSICNSIWEILSKNLNYIPFAEASSLFQIYCAHALLACPNKLIPAILVKPYYDCYSVSIYNNLKNCIIDNQIDSILSLMDRLIELFKKILKNSQKENLGGIFLQCLTVIMNSIQSKEYFQKLKSLGFIPKDFKYEYERLNQIFHSKNINSDDLRYIYKCENKNWRISNILFDKYYIENIGENLLEMHDISPRKNINYSLFETLLRANFSLFLKHNEEVHDIYENISSGYLLLLKNRRQRETPDINIVRAIITLINNGSKIFNRIYEYSFTEEEYDDIILGQINDQMSKWILSNKKLENLQILSKRIQNKDENEEAESEDENIEYNKNEGMKMNIEDPIDKMKFNELKLKLREEIEEGFESFSMEE</sequence>
<protein>
    <recommendedName>
        <fullName evidence="6">UvrD-like helicase C-terminal domain-containing protein</fullName>
    </recommendedName>
</protein>
<evidence type="ECO:0000256" key="4">
    <source>
        <dbReference type="ARBA" id="ARBA00022840"/>
    </source>
</evidence>
<keyword evidence="3" id="KW-0347">Helicase</keyword>
<accession>A0AAU9JNA7</accession>
<dbReference type="InterPro" id="IPR027417">
    <property type="entry name" value="P-loop_NTPase"/>
</dbReference>
<feature type="domain" description="UvrD-like helicase C-terminal" evidence="6">
    <location>
        <begin position="108"/>
        <end position="184"/>
    </location>
</feature>
<proteinExistence type="predicted"/>